<reference evidence="1 2" key="1">
    <citation type="journal article" date="2019" name="Sci. Rep.">
        <title>Orb-weaving spider Araneus ventricosus genome elucidates the spidroin gene catalogue.</title>
        <authorList>
            <person name="Kono N."/>
            <person name="Nakamura H."/>
            <person name="Ohtoshi R."/>
            <person name="Moran D.A.P."/>
            <person name="Shinohara A."/>
            <person name="Yoshida Y."/>
            <person name="Fujiwara M."/>
            <person name="Mori M."/>
            <person name="Tomita M."/>
            <person name="Arakawa K."/>
        </authorList>
    </citation>
    <scope>NUCLEOTIDE SEQUENCE [LARGE SCALE GENOMIC DNA]</scope>
</reference>
<comment type="caution">
    <text evidence="1">The sequence shown here is derived from an EMBL/GenBank/DDBJ whole genome shotgun (WGS) entry which is preliminary data.</text>
</comment>
<evidence type="ECO:0000313" key="2">
    <source>
        <dbReference type="Proteomes" id="UP000499080"/>
    </source>
</evidence>
<name>A0A4Y2IW95_ARAVE</name>
<gene>
    <name evidence="1" type="ORF">AVEN_178938_1</name>
</gene>
<evidence type="ECO:0000313" key="1">
    <source>
        <dbReference type="EMBL" id="GBM82181.1"/>
    </source>
</evidence>
<dbReference type="AlphaFoldDB" id="A0A4Y2IW95"/>
<proteinExistence type="predicted"/>
<dbReference type="Proteomes" id="UP000499080">
    <property type="component" value="Unassembled WGS sequence"/>
</dbReference>
<dbReference type="EMBL" id="BGPR01002993">
    <property type="protein sequence ID" value="GBM82181.1"/>
    <property type="molecule type" value="Genomic_DNA"/>
</dbReference>
<organism evidence="1 2">
    <name type="scientific">Araneus ventricosus</name>
    <name type="common">Orbweaver spider</name>
    <name type="synonym">Epeira ventricosa</name>
    <dbReference type="NCBI Taxonomy" id="182803"/>
    <lineage>
        <taxon>Eukaryota</taxon>
        <taxon>Metazoa</taxon>
        <taxon>Ecdysozoa</taxon>
        <taxon>Arthropoda</taxon>
        <taxon>Chelicerata</taxon>
        <taxon>Arachnida</taxon>
        <taxon>Araneae</taxon>
        <taxon>Araneomorphae</taxon>
        <taxon>Entelegynae</taxon>
        <taxon>Araneoidea</taxon>
        <taxon>Araneidae</taxon>
        <taxon>Araneus</taxon>
    </lineage>
</organism>
<protein>
    <submittedName>
        <fullName evidence="1">Uncharacterized protein</fullName>
    </submittedName>
</protein>
<sequence length="93" mass="10688">MSIRSSRIKTRTVHIRELCSPEKVKQNVQLLNDASLSYTTGRTGASYFKTNPKIQHSNNDRNPIKVIADRTSTFSFLPRRSLNPRFPMNKARP</sequence>
<accession>A0A4Y2IW95</accession>
<keyword evidence="2" id="KW-1185">Reference proteome</keyword>